<feature type="transmembrane region" description="Helical" evidence="12">
    <location>
        <begin position="183"/>
        <end position="202"/>
    </location>
</feature>
<dbReference type="PANTHER" id="PTHR22760:SF1">
    <property type="entry name" value="DOL-P-MAN:MAN(7)GLCNAC(2)-PP-DOL ALPHA-1,6-MANNOSYLTRANSFERASE"/>
    <property type="match status" value="1"/>
</dbReference>
<keyword evidence="8 12" id="KW-1133">Transmembrane helix</keyword>
<feature type="transmembrane region" description="Helical" evidence="12">
    <location>
        <begin position="337"/>
        <end position="365"/>
    </location>
</feature>
<evidence type="ECO:0000313" key="13">
    <source>
        <dbReference type="EMBL" id="KAJ9616158.1"/>
    </source>
</evidence>
<evidence type="ECO:0000256" key="8">
    <source>
        <dbReference type="ARBA" id="ARBA00022989"/>
    </source>
</evidence>
<comment type="similarity">
    <text evidence="3 12">Belongs to the glycosyltransferase 22 family.</text>
</comment>
<evidence type="ECO:0000256" key="10">
    <source>
        <dbReference type="ARBA" id="ARBA00044721"/>
    </source>
</evidence>
<feature type="transmembrane region" description="Helical" evidence="12">
    <location>
        <begin position="214"/>
        <end position="234"/>
    </location>
</feature>
<keyword evidence="14" id="KW-1185">Reference proteome</keyword>
<name>A0AA38XMC5_9EURO</name>
<comment type="function">
    <text evidence="10">Mannosyltransferase that operates in the biosynthetic pathway of dolichol-linked oligosaccharides, the glycan precursors employed in protein asparagine (N)-glycosylation. The assembly of dolichol-linked oligosaccharides begins on the cytosolic side of the endoplasmic reticulum membrane and finishes in its lumen. The sequential addition of sugars to dolichol pyrophosphate produces dolichol-linked oligosaccharides containing fourteen sugars, including two GlcNAcs, nine mannoses and three glucoses. Once assembled, the oligosaccharide is transferred from the lipid to nascent proteins by oligosaccharyltransferases. In the lumen of the endoplasmic reticulum, adds the eighth mannose residue in an alpha-1,6 linkage onto Man(7)GlcNAc(2)-PP-dolichol to produce Man(8)GlcNAc(2)-PP-dolichol.</text>
</comment>
<feature type="transmembrane region" description="Helical" evidence="12">
    <location>
        <begin position="487"/>
        <end position="507"/>
    </location>
</feature>
<evidence type="ECO:0000256" key="2">
    <source>
        <dbReference type="ARBA" id="ARBA00004922"/>
    </source>
</evidence>
<dbReference type="Pfam" id="PF03901">
    <property type="entry name" value="Glyco_transf_22"/>
    <property type="match status" value="1"/>
</dbReference>
<feature type="transmembrane region" description="Helical" evidence="12">
    <location>
        <begin position="297"/>
        <end position="325"/>
    </location>
</feature>
<evidence type="ECO:0000256" key="9">
    <source>
        <dbReference type="ARBA" id="ARBA00023136"/>
    </source>
</evidence>
<evidence type="ECO:0000256" key="1">
    <source>
        <dbReference type="ARBA" id="ARBA00004477"/>
    </source>
</evidence>
<comment type="caution">
    <text evidence="13">The sequence shown here is derived from an EMBL/GenBank/DDBJ whole genome shotgun (WGS) entry which is preliminary data.</text>
</comment>
<keyword evidence="4 12" id="KW-0328">Glycosyltransferase</keyword>
<protein>
    <recommendedName>
        <fullName evidence="12">Mannosyltransferase</fullName>
        <ecNumber evidence="12">2.4.1.-</ecNumber>
    </recommendedName>
</protein>
<dbReference type="Gene3D" id="2.60.120.10">
    <property type="entry name" value="Jelly Rolls"/>
    <property type="match status" value="1"/>
</dbReference>
<dbReference type="InterPro" id="IPR011051">
    <property type="entry name" value="RmlC_Cupin_sf"/>
</dbReference>
<evidence type="ECO:0000313" key="14">
    <source>
        <dbReference type="Proteomes" id="UP001172681"/>
    </source>
</evidence>
<dbReference type="GO" id="GO:0006487">
    <property type="term" value="P:protein N-linked glycosylation"/>
    <property type="evidence" value="ECO:0007669"/>
    <property type="project" value="TreeGrafter"/>
</dbReference>
<dbReference type="InterPro" id="IPR014710">
    <property type="entry name" value="RmlC-like_jellyroll"/>
</dbReference>
<gene>
    <name evidence="13" type="primary">ECM39</name>
    <name evidence="13" type="ORF">H2204_014049</name>
</gene>
<sequence>MADRVQQVVDLPPCNRHIATHDANGKSVYAQSPPQQYIPVENFGGMARSYSVASVPAKMANDEDLKAYKSNDAVTSWAQPSIVTPNGANLLVVDLAPGGVSSMHQTVSIDYSICVIGEIEHELDSGEVVLLKPGIHLYVSPFTKVEESFNIQATHDILKYGIPTQNVHLRLKAQYDHMTFSGAVPRTFIGPLILAAIAKPFVWYGQLNGPQQQMLVRAVLGLFNGASLIGYASAVRRAYGSSASTWYTFFQGAQFHVLYYSSRTLPNMFAFGITTIGLRFLLPDPTSPQFRVRRTRLGLYLLTLATVVFRSEIALLLASHCLYLVLRSGSISNAASLIRVVFIPAVFSATVAGLVLTVGIDTFFWQSRTLLWPELAAFLSNVFPSSDGLGASAWGTSPWHWYLTSAIPRLVLNPFLLVLPVWGLTRSIRPQLLDLLVPSLSYVSLYSILPHKETRFLFPVVPPITASVALCASYISTRRHRHRLYKLTTCALLLSGGLTAAISTGVLLPLSSLTYPGGTALTSLHAISLNYGPRPRIRVHLGNLALQTGVTHFLDEPASTLHDRPVFTLPGSADGRIPTIRSARPTQWIYDKSDNETDLLTPAFWAQFDYVVVEDPARAIGAWDVVDKIPGLGRPRVVGPDVGRGLLVLGPKGARRQEDGLSRIADEIYGGTMAKWVYGVAHDVLREGYGLDVLLNTSNWSWTKGWWIHWGLETKLYILKSGESGILP</sequence>
<dbReference type="AlphaFoldDB" id="A0AA38XMC5"/>
<evidence type="ECO:0000256" key="11">
    <source>
        <dbReference type="ARBA" id="ARBA00048899"/>
    </source>
</evidence>
<keyword evidence="7 12" id="KW-0256">Endoplasmic reticulum</keyword>
<evidence type="ECO:0000256" key="3">
    <source>
        <dbReference type="ARBA" id="ARBA00007063"/>
    </source>
</evidence>
<dbReference type="GO" id="GO:0005789">
    <property type="term" value="C:endoplasmic reticulum membrane"/>
    <property type="evidence" value="ECO:0007669"/>
    <property type="project" value="UniProtKB-SubCell"/>
</dbReference>
<dbReference type="InterPro" id="IPR005599">
    <property type="entry name" value="GPI_mannosylTrfase"/>
</dbReference>
<keyword evidence="9 12" id="KW-0472">Membrane</keyword>
<evidence type="ECO:0000256" key="6">
    <source>
        <dbReference type="ARBA" id="ARBA00022692"/>
    </source>
</evidence>
<proteinExistence type="inferred from homology"/>
<dbReference type="PANTHER" id="PTHR22760">
    <property type="entry name" value="GLYCOSYLTRANSFERASE"/>
    <property type="match status" value="1"/>
</dbReference>
<dbReference type="EC" id="2.4.1.-" evidence="12"/>
<accession>A0AA38XMC5</accession>
<keyword evidence="6 12" id="KW-0812">Transmembrane</keyword>
<evidence type="ECO:0000256" key="5">
    <source>
        <dbReference type="ARBA" id="ARBA00022679"/>
    </source>
</evidence>
<dbReference type="CDD" id="cd02231">
    <property type="entry name" value="cupin_BLL6423-like"/>
    <property type="match status" value="1"/>
</dbReference>
<organism evidence="13 14">
    <name type="scientific">Knufia peltigerae</name>
    <dbReference type="NCBI Taxonomy" id="1002370"/>
    <lineage>
        <taxon>Eukaryota</taxon>
        <taxon>Fungi</taxon>
        <taxon>Dikarya</taxon>
        <taxon>Ascomycota</taxon>
        <taxon>Pezizomycotina</taxon>
        <taxon>Eurotiomycetes</taxon>
        <taxon>Chaetothyriomycetidae</taxon>
        <taxon>Chaetothyriales</taxon>
        <taxon>Trichomeriaceae</taxon>
        <taxon>Knufia</taxon>
    </lineage>
</organism>
<comment type="catalytic activity">
    <reaction evidence="11">
        <text>an alpha-D-Man-(1-&gt;2)-alpha-D-Man-(1-&gt;2)-alpha-D-Man-(1-&gt;3)-[alpha-D-Man-(1-&gt;2)-alpha-D-Man-(1-&gt;3)-alpha-D-Man-(1-&gt;6)]-beta-D-Man-(1-&gt;4)-beta-D-GlcNAc-(1-&gt;4)-alpha-D-GlcNAc-diphospho-di-trans,poly-cis-dolichol + a di-trans,poly-cis-dolichyl beta-D-mannosyl phosphate = an alpha-D-Man-(1-&gt;2)-alpha-D-Man-(1-&gt;2)-alpha-D-Man-(1-&gt;3)-[alpha-D-Man-(1-&gt;2)-alpha-D-Man-(1-&gt;3)-[alpha-D-Man-(1-&gt;6)]-alpha-D-Man-(1-&gt;6)]-beta-D-Man-(1-&gt;4)-beta-D-GlcNAc-(1-&gt;4)-alpha-D-GlcNAc-diphospho-di-trans,poly-cis-dolichol + a di-trans,poly-cis-dolichyl phosphate + H(+)</text>
        <dbReference type="Rhea" id="RHEA:29535"/>
        <dbReference type="Rhea" id="RHEA-COMP:19498"/>
        <dbReference type="Rhea" id="RHEA-COMP:19501"/>
        <dbReference type="Rhea" id="RHEA-COMP:19518"/>
        <dbReference type="Rhea" id="RHEA-COMP:19519"/>
        <dbReference type="ChEBI" id="CHEBI:15378"/>
        <dbReference type="ChEBI" id="CHEBI:57683"/>
        <dbReference type="ChEBI" id="CHEBI:58211"/>
        <dbReference type="ChEBI" id="CHEBI:132517"/>
        <dbReference type="ChEBI" id="CHEBI:132519"/>
        <dbReference type="EC" id="2.4.1.260"/>
    </reaction>
    <physiologicalReaction direction="left-to-right" evidence="11">
        <dbReference type="Rhea" id="RHEA:29536"/>
    </physiologicalReaction>
</comment>
<dbReference type="EMBL" id="JAPDRN010000170">
    <property type="protein sequence ID" value="KAJ9616158.1"/>
    <property type="molecule type" value="Genomic_DNA"/>
</dbReference>
<dbReference type="Proteomes" id="UP001172681">
    <property type="component" value="Unassembled WGS sequence"/>
</dbReference>
<feature type="transmembrane region" description="Helical" evidence="12">
    <location>
        <begin position="264"/>
        <end position="282"/>
    </location>
</feature>
<reference evidence="13" key="1">
    <citation type="submission" date="2022-10" db="EMBL/GenBank/DDBJ databases">
        <title>Culturing micro-colonial fungi from biological soil crusts in the Mojave desert and describing Neophaeococcomyces mojavensis, and introducing the new genera and species Taxawa tesnikishii.</title>
        <authorList>
            <person name="Kurbessoian T."/>
            <person name="Stajich J.E."/>
        </authorList>
    </citation>
    <scope>NUCLEOTIDE SEQUENCE</scope>
    <source>
        <strain evidence="13">TK_35</strain>
    </source>
</reference>
<keyword evidence="5 13" id="KW-0808">Transferase</keyword>
<feature type="transmembrane region" description="Helical" evidence="12">
    <location>
        <begin position="456"/>
        <end position="475"/>
    </location>
</feature>
<evidence type="ECO:0000256" key="4">
    <source>
        <dbReference type="ARBA" id="ARBA00022676"/>
    </source>
</evidence>
<evidence type="ECO:0000256" key="7">
    <source>
        <dbReference type="ARBA" id="ARBA00022824"/>
    </source>
</evidence>
<comment type="pathway">
    <text evidence="2">Protein modification; protein glycosylation.</text>
</comment>
<dbReference type="GO" id="GO:0052917">
    <property type="term" value="F:dol-P-Man:Man(7)GlcNAc(2)-PP-Dol alpha-1,6-mannosyltransferase activity"/>
    <property type="evidence" value="ECO:0007669"/>
    <property type="project" value="UniProtKB-EC"/>
</dbReference>
<evidence type="ECO:0000256" key="12">
    <source>
        <dbReference type="RuleBase" id="RU363075"/>
    </source>
</evidence>
<comment type="subcellular location">
    <subcellularLocation>
        <location evidence="1 12">Endoplasmic reticulum membrane</location>
        <topology evidence="1 12">Multi-pass membrane protein</topology>
    </subcellularLocation>
</comment>
<dbReference type="SUPFAM" id="SSF51182">
    <property type="entry name" value="RmlC-like cupins"/>
    <property type="match status" value="1"/>
</dbReference>